<feature type="region of interest" description="Disordered" evidence="1">
    <location>
        <begin position="1"/>
        <end position="31"/>
    </location>
</feature>
<evidence type="ECO:0000256" key="1">
    <source>
        <dbReference type="SAM" id="MobiDB-lite"/>
    </source>
</evidence>
<reference evidence="2 3" key="1">
    <citation type="submission" date="2017-05" db="EMBL/GenBank/DDBJ databases">
        <title>Vagococcus spp. assemblies.</title>
        <authorList>
            <person name="Gulvik C.A."/>
        </authorList>
    </citation>
    <scope>NUCLEOTIDE SEQUENCE [LARGE SCALE GENOMIC DNA]</scope>
    <source>
        <strain evidence="2 3">LMG 24798</strain>
    </source>
</reference>
<keyword evidence="3" id="KW-1185">Reference proteome</keyword>
<accession>A0A430ARI6</accession>
<comment type="caution">
    <text evidence="2">The sequence shown here is derived from an EMBL/GenBank/DDBJ whole genome shotgun (WGS) entry which is preliminary data.</text>
</comment>
<dbReference type="AlphaFoldDB" id="A0A430ARI6"/>
<evidence type="ECO:0000313" key="3">
    <source>
        <dbReference type="Proteomes" id="UP000286773"/>
    </source>
</evidence>
<proteinExistence type="predicted"/>
<gene>
    <name evidence="2" type="ORF">CBF27_10125</name>
</gene>
<sequence length="96" mass="10874">MSLSIGKRAGPPMSGTGHLAANGRFYKKDGKRNDRTKQKVFLNKKNLFTLCYVHCIIKVIFRGTNIKCENLFLLKKIKALSFKRITEGCENCQHVG</sequence>
<evidence type="ECO:0000313" key="2">
    <source>
        <dbReference type="EMBL" id="RSU10664.1"/>
    </source>
</evidence>
<dbReference type="Proteomes" id="UP000286773">
    <property type="component" value="Unassembled WGS sequence"/>
</dbReference>
<dbReference type="EMBL" id="NGKC01000011">
    <property type="protein sequence ID" value="RSU10664.1"/>
    <property type="molecule type" value="Genomic_DNA"/>
</dbReference>
<organism evidence="2 3">
    <name type="scientific">Vagococcus acidifermentans</name>
    <dbReference type="NCBI Taxonomy" id="564710"/>
    <lineage>
        <taxon>Bacteria</taxon>
        <taxon>Bacillati</taxon>
        <taxon>Bacillota</taxon>
        <taxon>Bacilli</taxon>
        <taxon>Lactobacillales</taxon>
        <taxon>Enterococcaceae</taxon>
        <taxon>Vagococcus</taxon>
    </lineage>
</organism>
<protein>
    <submittedName>
        <fullName evidence="2">Uncharacterized protein</fullName>
    </submittedName>
</protein>
<name>A0A430ARI6_9ENTE</name>